<reference evidence="1 2" key="1">
    <citation type="journal article" date="2023" name="bioRxiv">
        <title>High-quality genome assemblies of four members of thePodospora anserinaspecies complex.</title>
        <authorList>
            <person name="Ament-Velasquez S.L."/>
            <person name="Vogan A.A."/>
            <person name="Wallerman O."/>
            <person name="Hartmann F."/>
            <person name="Gautier V."/>
            <person name="Silar P."/>
            <person name="Giraud T."/>
            <person name="Johannesson H."/>
        </authorList>
    </citation>
    <scope>NUCLEOTIDE SEQUENCE [LARGE SCALE GENOMIC DNA]</scope>
    <source>
        <strain evidence="1 2">CBS 112042</strain>
    </source>
</reference>
<accession>A0ABR0FEF0</accession>
<gene>
    <name evidence="1" type="ORF">QC761_0073700</name>
</gene>
<evidence type="ECO:0000313" key="1">
    <source>
        <dbReference type="EMBL" id="KAK4641405.1"/>
    </source>
</evidence>
<name>A0ABR0FEF0_9PEZI</name>
<sequence>MPPERHFRIQLCTDAAEILITSKQLFVWIFTANMWGLASCALFKMNGSLVPDREDLMKGLF</sequence>
<evidence type="ECO:0000313" key="2">
    <source>
        <dbReference type="Proteomes" id="UP001322138"/>
    </source>
</evidence>
<dbReference type="GeneID" id="87892009"/>
<protein>
    <submittedName>
        <fullName evidence="1">Uncharacterized protein</fullName>
    </submittedName>
</protein>
<organism evidence="1 2">
    <name type="scientific">Podospora bellae-mahoneyi</name>
    <dbReference type="NCBI Taxonomy" id="2093777"/>
    <lineage>
        <taxon>Eukaryota</taxon>
        <taxon>Fungi</taxon>
        <taxon>Dikarya</taxon>
        <taxon>Ascomycota</taxon>
        <taxon>Pezizomycotina</taxon>
        <taxon>Sordariomycetes</taxon>
        <taxon>Sordariomycetidae</taxon>
        <taxon>Sordariales</taxon>
        <taxon>Podosporaceae</taxon>
        <taxon>Podospora</taxon>
    </lineage>
</organism>
<dbReference type="EMBL" id="JAFFGZ010000007">
    <property type="protein sequence ID" value="KAK4641405.1"/>
    <property type="molecule type" value="Genomic_DNA"/>
</dbReference>
<keyword evidence="2" id="KW-1185">Reference proteome</keyword>
<comment type="caution">
    <text evidence="1">The sequence shown here is derived from an EMBL/GenBank/DDBJ whole genome shotgun (WGS) entry which is preliminary data.</text>
</comment>
<dbReference type="Proteomes" id="UP001322138">
    <property type="component" value="Unassembled WGS sequence"/>
</dbReference>
<proteinExistence type="predicted"/>
<dbReference type="RefSeq" id="XP_062730381.1">
    <property type="nucleotide sequence ID" value="XM_062872735.1"/>
</dbReference>